<evidence type="ECO:0000313" key="2">
    <source>
        <dbReference type="EMBL" id="TDP30537.1"/>
    </source>
</evidence>
<dbReference type="EMBL" id="SNXJ01000001">
    <property type="protein sequence ID" value="TDP30537.1"/>
    <property type="molecule type" value="Genomic_DNA"/>
</dbReference>
<reference evidence="2 3" key="1">
    <citation type="submission" date="2019-03" db="EMBL/GenBank/DDBJ databases">
        <title>Genomic Encyclopedia of Type Strains, Phase IV (KMG-IV): sequencing the most valuable type-strain genomes for metagenomic binning, comparative biology and taxonomic classification.</title>
        <authorList>
            <person name="Goeker M."/>
        </authorList>
    </citation>
    <scope>NUCLEOTIDE SEQUENCE [LARGE SCALE GENOMIC DNA]</scope>
    <source>
        <strain evidence="2 3">DSM 17481</strain>
    </source>
</reference>
<feature type="transmembrane region" description="Helical" evidence="1">
    <location>
        <begin position="7"/>
        <end position="27"/>
    </location>
</feature>
<keyword evidence="1" id="KW-1133">Transmembrane helix</keyword>
<gene>
    <name evidence="2" type="ORF">EV689_101573</name>
</gene>
<evidence type="ECO:0000313" key="3">
    <source>
        <dbReference type="Proteomes" id="UP000294683"/>
    </source>
</evidence>
<organism evidence="2 3">
    <name type="scientific">Avibacterium gallinarum</name>
    <name type="common">Pasteurella gallinarum</name>
    <dbReference type="NCBI Taxonomy" id="755"/>
    <lineage>
        <taxon>Bacteria</taxon>
        <taxon>Pseudomonadati</taxon>
        <taxon>Pseudomonadota</taxon>
        <taxon>Gammaproteobacteria</taxon>
        <taxon>Pasteurellales</taxon>
        <taxon>Pasteurellaceae</taxon>
        <taxon>Avibacterium</taxon>
    </lineage>
</organism>
<accession>A0ABY2EKV5</accession>
<keyword evidence="1" id="KW-0472">Membrane</keyword>
<proteinExistence type="predicted"/>
<keyword evidence="3" id="KW-1185">Reference proteome</keyword>
<dbReference type="Proteomes" id="UP000294683">
    <property type="component" value="Unassembled WGS sequence"/>
</dbReference>
<sequence>MRELDGVFLFALFYISYFGFYFGASFFA</sequence>
<evidence type="ECO:0000256" key="1">
    <source>
        <dbReference type="SAM" id="Phobius"/>
    </source>
</evidence>
<name>A0ABY2EKV5_AVIGA</name>
<protein>
    <submittedName>
        <fullName evidence="2">Uncharacterized protein</fullName>
    </submittedName>
</protein>
<keyword evidence="1" id="KW-0812">Transmembrane</keyword>
<comment type="caution">
    <text evidence="2">The sequence shown here is derived from an EMBL/GenBank/DDBJ whole genome shotgun (WGS) entry which is preliminary data.</text>
</comment>